<name>A0ABT2PVV0_9MOLU</name>
<evidence type="ECO:0000313" key="2">
    <source>
        <dbReference type="Proteomes" id="UP001209076"/>
    </source>
</evidence>
<dbReference type="EMBL" id="JAOEGN010000008">
    <property type="protein sequence ID" value="MCU0105085.1"/>
    <property type="molecule type" value="Genomic_DNA"/>
</dbReference>
<organism evidence="1 2">
    <name type="scientific">Paracholeplasma vituli</name>
    <dbReference type="NCBI Taxonomy" id="69473"/>
    <lineage>
        <taxon>Bacteria</taxon>
        <taxon>Bacillati</taxon>
        <taxon>Mycoplasmatota</taxon>
        <taxon>Mollicutes</taxon>
        <taxon>Acholeplasmatales</taxon>
        <taxon>Acholeplasmataceae</taxon>
        <taxon>Paracholeplasma</taxon>
    </lineage>
</organism>
<dbReference type="Proteomes" id="UP001209076">
    <property type="component" value="Unassembled WGS sequence"/>
</dbReference>
<reference evidence="2" key="1">
    <citation type="submission" date="2023-07" db="EMBL/GenBank/DDBJ databases">
        <title>Novel Mycoplasma species identified in domestic and wild animals.</title>
        <authorList>
            <person name="Volokhov D.V."/>
            <person name="Furtak V.A."/>
            <person name="Zagorodnyaya T.A."/>
        </authorList>
    </citation>
    <scope>NUCLEOTIDE SEQUENCE [LARGE SCALE GENOMIC DNA]</scope>
    <source>
        <strain evidence="2">92-19</strain>
    </source>
</reference>
<dbReference type="RefSeq" id="WP_262096348.1">
    <property type="nucleotide sequence ID" value="NZ_JAOEGN010000008.1"/>
</dbReference>
<proteinExistence type="predicted"/>
<sequence length="322" mass="37038">MIKKIYITTLSMILLTLTFTTATFAWVSMAETNRVDGIQISMKQDSNLEFSLDGINWSNEITTAQINQIWNDAKLLDLTSTDGITFIGNRLPLLESDLTFVGIPNKNYIALELYVRTTTRYNHVYLVNNISSNITYESAPNRGTYVTSRGVTFRSPITYLYGPNDTVFENETRIYYAKDAIRVSVIEMKTDNPLDTRDTSELARFIYDPSENPERGYGKTYGSLDYLSKAKLIHFNLPTEPQPVIERLSLFDERNPYQPLDSNSKVAELVETDQVNDQNRPYYLGRFLLNIWIEGWDADTFDAIYMDTLLFRFEFQGALPID</sequence>
<accession>A0ABT2PVV0</accession>
<gene>
    <name evidence="1" type="ORF">N7603_05385</name>
</gene>
<comment type="caution">
    <text evidence="1">The sequence shown here is derived from an EMBL/GenBank/DDBJ whole genome shotgun (WGS) entry which is preliminary data.</text>
</comment>
<evidence type="ECO:0000313" key="1">
    <source>
        <dbReference type="EMBL" id="MCU0105085.1"/>
    </source>
</evidence>
<protein>
    <submittedName>
        <fullName evidence="1">Uncharacterized protein</fullName>
    </submittedName>
</protein>
<keyword evidence="2" id="KW-1185">Reference proteome</keyword>